<evidence type="ECO:0000313" key="2">
    <source>
        <dbReference type="EMBL" id="CAB4363738.1"/>
    </source>
</evidence>
<gene>
    <name evidence="3" type="ORF">UFOPK2656_01124</name>
    <name evidence="4" type="ORF">UFOPK3099_02445</name>
    <name evidence="5" type="ORF">UFOPK3267_00509</name>
    <name evidence="6" type="ORF">UFOPK3651_01500</name>
    <name evidence="7" type="ORF">UFOPK3931_03383</name>
    <name evidence="2" type="ORF">UFOPK4189_01513</name>
</gene>
<dbReference type="Pfam" id="PF03136">
    <property type="entry name" value="Pup_ligase"/>
    <property type="match status" value="1"/>
</dbReference>
<dbReference type="EMBL" id="CAFBIY010000018">
    <property type="protein sequence ID" value="CAB4847601.1"/>
    <property type="molecule type" value="Genomic_DNA"/>
</dbReference>
<dbReference type="GO" id="GO:0019941">
    <property type="term" value="P:modification-dependent protein catabolic process"/>
    <property type="evidence" value="ECO:0007669"/>
    <property type="project" value="InterPro"/>
</dbReference>
<evidence type="ECO:0000313" key="6">
    <source>
        <dbReference type="EMBL" id="CAB4931405.1"/>
    </source>
</evidence>
<reference evidence="2" key="1">
    <citation type="submission" date="2020-05" db="EMBL/GenBank/DDBJ databases">
        <authorList>
            <person name="Chiriac C."/>
            <person name="Salcher M."/>
            <person name="Ghai R."/>
            <person name="Kavagutti S V."/>
        </authorList>
    </citation>
    <scope>NUCLEOTIDE SEQUENCE</scope>
</reference>
<dbReference type="GO" id="GO:0070490">
    <property type="term" value="P:protein pupylation"/>
    <property type="evidence" value="ECO:0007669"/>
    <property type="project" value="TreeGrafter"/>
</dbReference>
<dbReference type="NCBIfam" id="TIGR03688">
    <property type="entry name" value="depupylase_Dop"/>
    <property type="match status" value="1"/>
</dbReference>
<dbReference type="EMBL" id="CAFBOL010000174">
    <property type="protein sequence ID" value="CAB5021467.1"/>
    <property type="molecule type" value="Genomic_DNA"/>
</dbReference>
<dbReference type="GO" id="GO:0005524">
    <property type="term" value="F:ATP binding"/>
    <property type="evidence" value="ECO:0007669"/>
    <property type="project" value="TreeGrafter"/>
</dbReference>
<protein>
    <submittedName>
        <fullName evidence="2">Unannotated protein</fullName>
    </submittedName>
</protein>
<dbReference type="AlphaFoldDB" id="A0A6J6AAA7"/>
<dbReference type="PANTHER" id="PTHR42307:SF2">
    <property type="entry name" value="PUP DEAMIDASE_DEPUPYLASE"/>
    <property type="match status" value="1"/>
</dbReference>
<sequence length="498" mass="54829">MAIPKVCGIETEYGILVRGPVSESIANPVMASSLLINAYLSANNRKVGWDFADEHPGMDARGFRVDDLLAPAIETSLVNAVLTNGARYYVDHAHPEISTPECLTAREALVFDRAAEEIVRASMAAADSMLPAGAEILCHKNNSDGKGNSYGCHENYLVARDVPFNRIVRQITPHFVSRQVVVGAGKVGCEVPGMRNHEVPFQISQRADFFEEEVGLETTFKRPIVNTRDEPHCDPNKYRRLHVIVGDANMSETATLVKLGVTALVLAMIEDDELGDDLTLANPVQAIREVSHDPSLRRTVSLRDGRRMTALEMQWSLFAKATKYARSYGLSAVGEEVGAEVLVLWESILAGLERDPDSVAHQVDWVAKRRIVDAYAERHGVRPGDPRLKALDLQYHDLRAGKCLATRVGLDVLADITDVRRAMTEPPVTTRAYFRGRCLAKWPDQIAAANWDSIVFDAGRGPLRRVPMMEPLRGTAEYVASLIDESATPAELLARLGS</sequence>
<dbReference type="EMBL" id="CAEZYF010000005">
    <property type="protein sequence ID" value="CAB4718213.1"/>
    <property type="molecule type" value="Genomic_DNA"/>
</dbReference>
<name>A0A6J6AAA7_9ZZZZ</name>
<evidence type="ECO:0000313" key="7">
    <source>
        <dbReference type="EMBL" id="CAB5021467.1"/>
    </source>
</evidence>
<dbReference type="GO" id="GO:0010498">
    <property type="term" value="P:proteasomal protein catabolic process"/>
    <property type="evidence" value="ECO:0007669"/>
    <property type="project" value="InterPro"/>
</dbReference>
<dbReference type="EMBL" id="CAESGF010000007">
    <property type="protein sequence ID" value="CAB4363738.1"/>
    <property type="molecule type" value="Genomic_DNA"/>
</dbReference>
<dbReference type="InterPro" id="IPR022366">
    <property type="entry name" value="Pup_deamidase"/>
</dbReference>
<dbReference type="GO" id="GO:0016811">
    <property type="term" value="F:hydrolase activity, acting on carbon-nitrogen (but not peptide) bonds, in linear amides"/>
    <property type="evidence" value="ECO:0007669"/>
    <property type="project" value="InterPro"/>
</dbReference>
<evidence type="ECO:0000313" key="4">
    <source>
        <dbReference type="EMBL" id="CAB4833916.1"/>
    </source>
</evidence>
<organism evidence="2">
    <name type="scientific">freshwater metagenome</name>
    <dbReference type="NCBI Taxonomy" id="449393"/>
    <lineage>
        <taxon>unclassified sequences</taxon>
        <taxon>metagenomes</taxon>
        <taxon>ecological metagenomes</taxon>
    </lineage>
</organism>
<dbReference type="EMBL" id="CAFAAV010000242">
    <property type="protein sequence ID" value="CAB4833916.1"/>
    <property type="molecule type" value="Genomic_DNA"/>
</dbReference>
<accession>A0A6J6AAA7</accession>
<dbReference type="InterPro" id="IPR004347">
    <property type="entry name" value="Pup_ligase/deamidase"/>
</dbReference>
<evidence type="ECO:0000313" key="5">
    <source>
        <dbReference type="EMBL" id="CAB4847601.1"/>
    </source>
</evidence>
<dbReference type="GO" id="GO:0008233">
    <property type="term" value="F:peptidase activity"/>
    <property type="evidence" value="ECO:0007669"/>
    <property type="project" value="InterPro"/>
</dbReference>
<dbReference type="EMBL" id="CAFBMT010000007">
    <property type="protein sequence ID" value="CAB4931405.1"/>
    <property type="molecule type" value="Genomic_DNA"/>
</dbReference>
<evidence type="ECO:0000256" key="1">
    <source>
        <dbReference type="ARBA" id="ARBA00009114"/>
    </source>
</evidence>
<dbReference type="PANTHER" id="PTHR42307">
    <property type="entry name" value="PUP DEAMIDASE/DEPUPYLASE"/>
    <property type="match status" value="1"/>
</dbReference>
<comment type="similarity">
    <text evidence="1">Belongs to the Pup ligase/Pup deamidase family. Pup deamidase subfamily.</text>
</comment>
<proteinExistence type="inferred from homology"/>
<evidence type="ECO:0000313" key="3">
    <source>
        <dbReference type="EMBL" id="CAB4718213.1"/>
    </source>
</evidence>